<evidence type="ECO:0000313" key="4">
    <source>
        <dbReference type="Proteomes" id="UP000604825"/>
    </source>
</evidence>
<dbReference type="PANTHER" id="PTHR31807:SF27">
    <property type="entry name" value="QWRF MOTIF-CONTAINING PROTEIN 7"/>
    <property type="match status" value="1"/>
</dbReference>
<keyword evidence="4" id="KW-1185">Reference proteome</keyword>
<dbReference type="AlphaFoldDB" id="A0A811MBK7"/>
<accession>A0A811MBK7</accession>
<protein>
    <submittedName>
        <fullName evidence="3">Uncharacterized protein</fullName>
    </submittedName>
</protein>
<dbReference type="GO" id="GO:0008017">
    <property type="term" value="F:microtubule binding"/>
    <property type="evidence" value="ECO:0007669"/>
    <property type="project" value="TreeGrafter"/>
</dbReference>
<reference evidence="3" key="1">
    <citation type="submission" date="2020-10" db="EMBL/GenBank/DDBJ databases">
        <authorList>
            <person name="Han B."/>
            <person name="Lu T."/>
            <person name="Zhao Q."/>
            <person name="Huang X."/>
            <person name="Zhao Y."/>
        </authorList>
    </citation>
    <scope>NUCLEOTIDE SEQUENCE</scope>
</reference>
<feature type="region of interest" description="Disordered" evidence="2">
    <location>
        <begin position="1"/>
        <end position="58"/>
    </location>
</feature>
<gene>
    <name evidence="3" type="ORF">NCGR_LOCUS2447</name>
</gene>
<feature type="compositionally biased region" description="Polar residues" evidence="2">
    <location>
        <begin position="12"/>
        <end position="38"/>
    </location>
</feature>
<dbReference type="Pfam" id="PF04484">
    <property type="entry name" value="QWRF"/>
    <property type="match status" value="1"/>
</dbReference>
<dbReference type="EMBL" id="CAJGYO010000001">
    <property type="protein sequence ID" value="CAD6204454.1"/>
    <property type="molecule type" value="Genomic_DNA"/>
</dbReference>
<dbReference type="Proteomes" id="UP000604825">
    <property type="component" value="Unassembled WGS sequence"/>
</dbReference>
<dbReference type="GO" id="GO:0005737">
    <property type="term" value="C:cytoplasm"/>
    <property type="evidence" value="ECO:0007669"/>
    <property type="project" value="TreeGrafter"/>
</dbReference>
<sequence>MESYGGGGGGTRTSASSRRPCTSVPSQRPYTSAVTSRAGSGAFAYDGMRATSLSTSTANLTRSLRKTVSFAHKMPPPSSADAPPPRRALSSKENGAASTEALLMSPHRRSTCPWEPTTRRRRSTGTVDEAGGAGKGSSSASGALLREIMAPRRKEEPEKEEAAHRARMLTARLLQWRFANARMEKAMARATSAAENKLFYTWLRVAELRNIQAAKRIVAQRRRQKLKLARLLRPQLPLLASWEPLAKPHADATADLGRVLSAVCTSVPLAAGARADMDALHETMFSCVGTVNEIEAITDMLYATAGATSGALGELARTIQQEMECLEEATRLSSIVTGLQMQEVSLRANLMQAKQRIDPGPRLGRRGPATPALATSGWCF</sequence>
<feature type="compositionally biased region" description="Gly residues" evidence="2">
    <location>
        <begin position="1"/>
        <end position="11"/>
    </location>
</feature>
<feature type="compositionally biased region" description="Pro residues" evidence="2">
    <location>
        <begin position="74"/>
        <end position="86"/>
    </location>
</feature>
<evidence type="ECO:0000313" key="3">
    <source>
        <dbReference type="EMBL" id="CAD6204454.1"/>
    </source>
</evidence>
<evidence type="ECO:0000256" key="2">
    <source>
        <dbReference type="SAM" id="MobiDB-lite"/>
    </source>
</evidence>
<organism evidence="3 4">
    <name type="scientific">Miscanthus lutarioriparius</name>
    <dbReference type="NCBI Taxonomy" id="422564"/>
    <lineage>
        <taxon>Eukaryota</taxon>
        <taxon>Viridiplantae</taxon>
        <taxon>Streptophyta</taxon>
        <taxon>Embryophyta</taxon>
        <taxon>Tracheophyta</taxon>
        <taxon>Spermatophyta</taxon>
        <taxon>Magnoliopsida</taxon>
        <taxon>Liliopsida</taxon>
        <taxon>Poales</taxon>
        <taxon>Poaceae</taxon>
        <taxon>PACMAD clade</taxon>
        <taxon>Panicoideae</taxon>
        <taxon>Andropogonodae</taxon>
        <taxon>Andropogoneae</taxon>
        <taxon>Saccharinae</taxon>
        <taxon>Miscanthus</taxon>
    </lineage>
</organism>
<comment type="similarity">
    <text evidence="1">Belongs to the QWRF family.</text>
</comment>
<feature type="compositionally biased region" description="Low complexity" evidence="2">
    <location>
        <begin position="49"/>
        <end position="58"/>
    </location>
</feature>
<name>A0A811MBK7_9POAL</name>
<dbReference type="OrthoDB" id="663033at2759"/>
<dbReference type="InterPro" id="IPR007573">
    <property type="entry name" value="QWRF"/>
</dbReference>
<dbReference type="GO" id="GO:0051225">
    <property type="term" value="P:spindle assembly"/>
    <property type="evidence" value="ECO:0007669"/>
    <property type="project" value="TreeGrafter"/>
</dbReference>
<dbReference type="PANTHER" id="PTHR31807">
    <property type="entry name" value="AUGMIN FAMILY MEMBER"/>
    <property type="match status" value="1"/>
</dbReference>
<proteinExistence type="inferred from homology"/>
<evidence type="ECO:0000256" key="1">
    <source>
        <dbReference type="ARBA" id="ARBA00010016"/>
    </source>
</evidence>
<comment type="caution">
    <text evidence="3">The sequence shown here is derived from an EMBL/GenBank/DDBJ whole genome shotgun (WGS) entry which is preliminary data.</text>
</comment>
<dbReference type="GO" id="GO:0005880">
    <property type="term" value="C:nuclear microtubule"/>
    <property type="evidence" value="ECO:0007669"/>
    <property type="project" value="TreeGrafter"/>
</dbReference>
<feature type="region of interest" description="Disordered" evidence="2">
    <location>
        <begin position="71"/>
        <end position="142"/>
    </location>
</feature>